<evidence type="ECO:0000259" key="2">
    <source>
        <dbReference type="PROSITE" id="PS51186"/>
    </source>
</evidence>
<dbReference type="EMBL" id="JACHFN010000020">
    <property type="protein sequence ID" value="MBB5236118.1"/>
    <property type="molecule type" value="Genomic_DNA"/>
</dbReference>
<evidence type="ECO:0000313" key="3">
    <source>
        <dbReference type="EMBL" id="MBB5236118.1"/>
    </source>
</evidence>
<dbReference type="RefSeq" id="WP_343057942.1">
    <property type="nucleotide sequence ID" value="NZ_JACHFN010000020.1"/>
</dbReference>
<dbReference type="GO" id="GO:0016747">
    <property type="term" value="F:acyltransferase activity, transferring groups other than amino-acyl groups"/>
    <property type="evidence" value="ECO:0007669"/>
    <property type="project" value="InterPro"/>
</dbReference>
<evidence type="ECO:0000313" key="4">
    <source>
        <dbReference type="Proteomes" id="UP000525389"/>
    </source>
</evidence>
<gene>
    <name evidence="3" type="ORF">HNQ09_003586</name>
</gene>
<dbReference type="InterPro" id="IPR000182">
    <property type="entry name" value="GNAT_dom"/>
</dbReference>
<comment type="caution">
    <text evidence="3">The sequence shown here is derived from an EMBL/GenBank/DDBJ whole genome shotgun (WGS) entry which is preliminary data.</text>
</comment>
<reference evidence="3 4" key="1">
    <citation type="submission" date="2020-08" db="EMBL/GenBank/DDBJ databases">
        <title>Genomic Encyclopedia of Type Strains, Phase IV (KMG-IV): sequencing the most valuable type-strain genomes for metagenomic binning, comparative biology and taxonomic classification.</title>
        <authorList>
            <person name="Goeker M."/>
        </authorList>
    </citation>
    <scope>NUCLEOTIDE SEQUENCE [LARGE SCALE GENOMIC DNA]</scope>
    <source>
        <strain evidence="3 4">DSM 101791</strain>
    </source>
</reference>
<dbReference type="AlphaFoldDB" id="A0A7W8LRP8"/>
<dbReference type="Pfam" id="PF00583">
    <property type="entry name" value="Acetyltransf_1"/>
    <property type="match status" value="1"/>
</dbReference>
<feature type="region of interest" description="Disordered" evidence="1">
    <location>
        <begin position="1"/>
        <end position="24"/>
    </location>
</feature>
<sequence length="82" mass="8954">MACTRLTGRGPRAESEQTVTARAHRGRGLATALKAHALAWAQGEGFTHASTGGTVLNLPMLRVNTRLGYVPEALWVTWERRL</sequence>
<keyword evidence="3" id="KW-0808">Transferase</keyword>
<proteinExistence type="predicted"/>
<dbReference type="Proteomes" id="UP000525389">
    <property type="component" value="Unassembled WGS sequence"/>
</dbReference>
<feature type="domain" description="N-acetyltransferase" evidence="2">
    <location>
        <begin position="1"/>
        <end position="82"/>
    </location>
</feature>
<evidence type="ECO:0000256" key="1">
    <source>
        <dbReference type="SAM" id="MobiDB-lite"/>
    </source>
</evidence>
<dbReference type="PROSITE" id="PS51186">
    <property type="entry name" value="GNAT"/>
    <property type="match status" value="1"/>
</dbReference>
<name>A0A7W8LRP8_9DEIO</name>
<dbReference type="InterPro" id="IPR016181">
    <property type="entry name" value="Acyl_CoA_acyltransferase"/>
</dbReference>
<accession>A0A7W8LRP8</accession>
<dbReference type="Gene3D" id="3.40.630.30">
    <property type="match status" value="1"/>
</dbReference>
<dbReference type="CDD" id="cd04301">
    <property type="entry name" value="NAT_SF"/>
    <property type="match status" value="1"/>
</dbReference>
<protein>
    <submittedName>
        <fullName evidence="3">GNAT superfamily N-acetyltransferase</fullName>
    </submittedName>
</protein>
<keyword evidence="4" id="KW-1185">Reference proteome</keyword>
<dbReference type="SUPFAM" id="SSF55729">
    <property type="entry name" value="Acyl-CoA N-acyltransferases (Nat)"/>
    <property type="match status" value="1"/>
</dbReference>
<organism evidence="3 4">
    <name type="scientific">Deinococcus budaensis</name>
    <dbReference type="NCBI Taxonomy" id="1665626"/>
    <lineage>
        <taxon>Bacteria</taxon>
        <taxon>Thermotogati</taxon>
        <taxon>Deinococcota</taxon>
        <taxon>Deinococci</taxon>
        <taxon>Deinococcales</taxon>
        <taxon>Deinococcaceae</taxon>
        <taxon>Deinococcus</taxon>
    </lineage>
</organism>